<organism evidence="4">
    <name type="scientific">Salix viminalis</name>
    <name type="common">Common osier</name>
    <name type="synonym">Basket willow</name>
    <dbReference type="NCBI Taxonomy" id="40686"/>
    <lineage>
        <taxon>Eukaryota</taxon>
        <taxon>Viridiplantae</taxon>
        <taxon>Streptophyta</taxon>
        <taxon>Embryophyta</taxon>
        <taxon>Tracheophyta</taxon>
        <taxon>Spermatophyta</taxon>
        <taxon>Magnoliopsida</taxon>
        <taxon>eudicotyledons</taxon>
        <taxon>Gunneridae</taxon>
        <taxon>Pentapetalae</taxon>
        <taxon>rosids</taxon>
        <taxon>fabids</taxon>
        <taxon>Malpighiales</taxon>
        <taxon>Salicaceae</taxon>
        <taxon>Saliceae</taxon>
        <taxon>Salix</taxon>
    </lineage>
</organism>
<sequence length="656" mass="72870">MLSACTDHLLAQPTWLLLVSSLGFLSFLKTSTLLLHWVYATFLRPEKNLKEYGSWAVITGATDGIGKAFAHQLAQKGLNLVLVSRNPNKLRTVSSEILAEHPGIKIKAVPLDFSSKLSARAAQGVIAMAVEGLSVGLLINNVGITYPAARFFHEVDEKVWMEIVRVNLEGTSRVTRAVLAGMIRRRRGAIVNIGSGASTVMPSHPLFTIYAATKAYIDQLSRCLNVEYKRYGIHVQCQVPLYVATKMASKVASIGRSSLFIPAPEDYAKAAIGRIGYEARCAPYWAHSFQWWFAELLPDRVLDAWRLSVVSETPTGRGFDLSREEQSPTVMAMEFQTIFLVAASCLGFISLCKQIFSFFRWVWVMFLRPPKNLKKEYGSWAVITGSTDGIGRALAFELASKGLSLVLVGRNPSKLEGTSNEIRARFGGLKVDIKNVVVDLEKWSGQEISKAVEGVIEELDVGILINNAGVSYPNARYFHEVDRNMMESLIKVNSEAATWVTRAVLPAMLKKKKGAILNMGSGSVAVLPSFPLFAIYASTKAYLGMFSKCINLEYKHQGIDVQCQVPLFVATKMTRFRKSSFLIASPEMYARASVRCIGYEHWSMPLCSHSVQRLLLDALPDAVLDWCTHHFFRRLRLKRLEKESLRAKGRAAAAQT</sequence>
<accession>A0A6N2N9B1</accession>
<dbReference type="InterPro" id="IPR051019">
    <property type="entry name" value="VLCFA-Steroid_DH"/>
</dbReference>
<dbReference type="SUPFAM" id="SSF51735">
    <property type="entry name" value="NAD(P)-binding Rossmann-fold domains"/>
    <property type="match status" value="2"/>
</dbReference>
<evidence type="ECO:0000313" key="4">
    <source>
        <dbReference type="EMBL" id="VFU58518.1"/>
    </source>
</evidence>
<dbReference type="AlphaFoldDB" id="A0A6N2N9B1"/>
<feature type="transmembrane region" description="Helical" evidence="3">
    <location>
        <begin position="15"/>
        <end position="40"/>
    </location>
</feature>
<keyword evidence="1" id="KW-0521">NADP</keyword>
<protein>
    <recommendedName>
        <fullName evidence="5">Very-long-chain 3-oxoacyl-CoA reductase</fullName>
    </recommendedName>
</protein>
<reference evidence="4" key="1">
    <citation type="submission" date="2019-03" db="EMBL/GenBank/DDBJ databases">
        <authorList>
            <person name="Mank J."/>
            <person name="Almeida P."/>
        </authorList>
    </citation>
    <scope>NUCLEOTIDE SEQUENCE</scope>
    <source>
        <strain evidence="4">78183</strain>
    </source>
</reference>
<dbReference type="Pfam" id="PF00106">
    <property type="entry name" value="adh_short"/>
    <property type="match status" value="2"/>
</dbReference>
<dbReference type="PANTHER" id="PTHR43899:SF26">
    <property type="entry name" value="ENOYL-(ACYL CARRIER) REDUCTASE"/>
    <property type="match status" value="1"/>
</dbReference>
<dbReference type="InterPro" id="IPR036291">
    <property type="entry name" value="NAD(P)-bd_dom_sf"/>
</dbReference>
<dbReference type="GO" id="GO:0045703">
    <property type="term" value="F:ketoreductase activity"/>
    <property type="evidence" value="ECO:0007669"/>
    <property type="project" value="TreeGrafter"/>
</dbReference>
<keyword evidence="3" id="KW-0812">Transmembrane</keyword>
<keyword evidence="3" id="KW-1133">Transmembrane helix</keyword>
<evidence type="ECO:0000256" key="3">
    <source>
        <dbReference type="SAM" id="Phobius"/>
    </source>
</evidence>
<dbReference type="InterPro" id="IPR002347">
    <property type="entry name" value="SDR_fam"/>
</dbReference>
<dbReference type="GO" id="GO:0005783">
    <property type="term" value="C:endoplasmic reticulum"/>
    <property type="evidence" value="ECO:0007669"/>
    <property type="project" value="TreeGrafter"/>
</dbReference>
<gene>
    <name evidence="4" type="ORF">SVIM_LOCUS428147</name>
</gene>
<evidence type="ECO:0000256" key="2">
    <source>
        <dbReference type="ARBA" id="ARBA00023002"/>
    </source>
</evidence>
<keyword evidence="2" id="KW-0560">Oxidoreductase</keyword>
<dbReference type="PANTHER" id="PTHR43899">
    <property type="entry name" value="RH59310P"/>
    <property type="match status" value="1"/>
</dbReference>
<dbReference type="CDD" id="cd05356">
    <property type="entry name" value="17beta-HSD1_like_SDR_c"/>
    <property type="match status" value="2"/>
</dbReference>
<proteinExistence type="predicted"/>
<evidence type="ECO:0000256" key="1">
    <source>
        <dbReference type="ARBA" id="ARBA00022857"/>
    </source>
</evidence>
<dbReference type="FunFam" id="3.40.50.720:FF:000137">
    <property type="entry name" value="Hydroxysteroid (17-beta) dehydrogenase 3"/>
    <property type="match status" value="2"/>
</dbReference>
<dbReference type="EMBL" id="CAADRP010001996">
    <property type="protein sequence ID" value="VFU58518.1"/>
    <property type="molecule type" value="Genomic_DNA"/>
</dbReference>
<dbReference type="Gene3D" id="3.40.50.720">
    <property type="entry name" value="NAD(P)-binding Rossmann-like Domain"/>
    <property type="match status" value="2"/>
</dbReference>
<keyword evidence="3" id="KW-0472">Membrane</keyword>
<name>A0A6N2N9B1_SALVM</name>
<feature type="transmembrane region" description="Helical" evidence="3">
    <location>
        <begin position="338"/>
        <end position="363"/>
    </location>
</feature>
<evidence type="ECO:0008006" key="5">
    <source>
        <dbReference type="Google" id="ProtNLM"/>
    </source>
</evidence>
<dbReference type="PRINTS" id="PR00081">
    <property type="entry name" value="GDHRDH"/>
</dbReference>